<proteinExistence type="predicted"/>
<dbReference type="OrthoDB" id="2990512at2"/>
<dbReference type="STRING" id="1852522.SAMN06295960_3679"/>
<gene>
    <name evidence="1" type="ORF">SAMN06295960_3679</name>
</gene>
<name>A0A1X7LL55_9BACL</name>
<dbReference type="InterPro" id="IPR025618">
    <property type="entry name" value="YtpI"/>
</dbReference>
<dbReference type="AlphaFoldDB" id="A0A1X7LL55"/>
<accession>A0A1X7LL55</accession>
<evidence type="ECO:0000313" key="1">
    <source>
        <dbReference type="EMBL" id="SMG54214.1"/>
    </source>
</evidence>
<keyword evidence="2" id="KW-1185">Reference proteome</keyword>
<reference evidence="1 2" key="1">
    <citation type="submission" date="2017-04" db="EMBL/GenBank/DDBJ databases">
        <authorList>
            <person name="Afonso C.L."/>
            <person name="Miller P.J."/>
            <person name="Scott M.A."/>
            <person name="Spackman E."/>
            <person name="Goraichik I."/>
            <person name="Dimitrov K.M."/>
            <person name="Suarez D.L."/>
            <person name="Swayne D.E."/>
        </authorList>
    </citation>
    <scope>NUCLEOTIDE SEQUENCE [LARGE SCALE GENOMIC DNA]</scope>
    <source>
        <strain evidence="1 2">11</strain>
    </source>
</reference>
<dbReference type="EMBL" id="FXAZ01000005">
    <property type="protein sequence ID" value="SMG54214.1"/>
    <property type="molecule type" value="Genomic_DNA"/>
</dbReference>
<protein>
    <submittedName>
        <fullName evidence="1">YtpI-like protein</fullName>
    </submittedName>
</protein>
<organism evidence="1 2">
    <name type="scientific">Paenibacillus aquistagni</name>
    <dbReference type="NCBI Taxonomy" id="1852522"/>
    <lineage>
        <taxon>Bacteria</taxon>
        <taxon>Bacillati</taxon>
        <taxon>Bacillota</taxon>
        <taxon>Bacilli</taxon>
        <taxon>Bacillales</taxon>
        <taxon>Paenibacillaceae</taxon>
        <taxon>Paenibacillus</taxon>
    </lineage>
</organism>
<dbReference type="Proteomes" id="UP000193834">
    <property type="component" value="Unassembled WGS sequence"/>
</dbReference>
<dbReference type="RefSeq" id="WP_085496587.1">
    <property type="nucleotide sequence ID" value="NZ_FXAZ01000005.1"/>
</dbReference>
<evidence type="ECO:0000313" key="2">
    <source>
        <dbReference type="Proteomes" id="UP000193834"/>
    </source>
</evidence>
<dbReference type="Pfam" id="PF14007">
    <property type="entry name" value="YtpI"/>
    <property type="match status" value="1"/>
</dbReference>
<sequence>MQVIQTILIALICAASLSSVFFSFRSRRSMDAVLKGLYAARMNISMGFMLIFIAVIQMTMFTGSTVRVIVGSVLLCLGAFNLFAGLRNHASFQRLLAERGVNS</sequence>